<dbReference type="AlphaFoldDB" id="A0AA85KFZ1"/>
<dbReference type="WBParaSite" id="TREG1_9100.1">
    <property type="protein sequence ID" value="TREG1_9100.1"/>
    <property type="gene ID" value="TREG1_9100"/>
</dbReference>
<organism evidence="1 2">
    <name type="scientific">Trichobilharzia regenti</name>
    <name type="common">Nasal bird schistosome</name>
    <dbReference type="NCBI Taxonomy" id="157069"/>
    <lineage>
        <taxon>Eukaryota</taxon>
        <taxon>Metazoa</taxon>
        <taxon>Spiralia</taxon>
        <taxon>Lophotrochozoa</taxon>
        <taxon>Platyhelminthes</taxon>
        <taxon>Trematoda</taxon>
        <taxon>Digenea</taxon>
        <taxon>Strigeidida</taxon>
        <taxon>Schistosomatoidea</taxon>
        <taxon>Schistosomatidae</taxon>
        <taxon>Trichobilharzia</taxon>
    </lineage>
</organism>
<reference evidence="2" key="2">
    <citation type="submission" date="2023-11" db="UniProtKB">
        <authorList>
            <consortium name="WormBaseParasite"/>
        </authorList>
    </citation>
    <scope>IDENTIFICATION</scope>
</reference>
<evidence type="ECO:0000313" key="1">
    <source>
        <dbReference type="Proteomes" id="UP000050795"/>
    </source>
</evidence>
<evidence type="ECO:0000313" key="2">
    <source>
        <dbReference type="WBParaSite" id="TREG1_9100.1"/>
    </source>
</evidence>
<keyword evidence="1" id="KW-1185">Reference proteome</keyword>
<protein>
    <recommendedName>
        <fullName evidence="3">FAR1 domain-containing protein</fullName>
    </recommendedName>
</protein>
<dbReference type="Proteomes" id="UP000050795">
    <property type="component" value="Unassembled WGS sequence"/>
</dbReference>
<accession>A0AA85KFZ1</accession>
<name>A0AA85KFZ1_TRIRE</name>
<sequence>MIRIRYHCNKLIISSVHMIHNHCCTNEYLMKDARARKLDESELSIVKPMMSISSEPEKIIDYVAERFKKRMTYNDLLNIRAAVVEVSCVFQITSSWEVSCNSG</sequence>
<evidence type="ECO:0008006" key="3">
    <source>
        <dbReference type="Google" id="ProtNLM"/>
    </source>
</evidence>
<proteinExistence type="predicted"/>
<reference evidence="1" key="1">
    <citation type="submission" date="2022-06" db="EMBL/GenBank/DDBJ databases">
        <authorList>
            <person name="Berger JAMES D."/>
            <person name="Berger JAMES D."/>
        </authorList>
    </citation>
    <scope>NUCLEOTIDE SEQUENCE [LARGE SCALE GENOMIC DNA]</scope>
</reference>